<gene>
    <name evidence="1" type="ORF">LSAT_V11C400185200</name>
</gene>
<proteinExistence type="predicted"/>
<organism evidence="1 2">
    <name type="scientific">Lactuca sativa</name>
    <name type="common">Garden lettuce</name>
    <dbReference type="NCBI Taxonomy" id="4236"/>
    <lineage>
        <taxon>Eukaryota</taxon>
        <taxon>Viridiplantae</taxon>
        <taxon>Streptophyta</taxon>
        <taxon>Embryophyta</taxon>
        <taxon>Tracheophyta</taxon>
        <taxon>Spermatophyta</taxon>
        <taxon>Magnoliopsida</taxon>
        <taxon>eudicotyledons</taxon>
        <taxon>Gunneridae</taxon>
        <taxon>Pentapetalae</taxon>
        <taxon>asterids</taxon>
        <taxon>campanulids</taxon>
        <taxon>Asterales</taxon>
        <taxon>Asteraceae</taxon>
        <taxon>Cichorioideae</taxon>
        <taxon>Cichorieae</taxon>
        <taxon>Lactucinae</taxon>
        <taxon>Lactuca</taxon>
    </lineage>
</organism>
<comment type="caution">
    <text evidence="1">The sequence shown here is derived from an EMBL/GenBank/DDBJ whole genome shotgun (WGS) entry which is preliminary data.</text>
</comment>
<keyword evidence="2" id="KW-1185">Reference proteome</keyword>
<reference evidence="1 2" key="1">
    <citation type="journal article" date="2017" name="Nat. Commun.">
        <title>Genome assembly with in vitro proximity ligation data and whole-genome triplication in lettuce.</title>
        <authorList>
            <person name="Reyes-Chin-Wo S."/>
            <person name="Wang Z."/>
            <person name="Yang X."/>
            <person name="Kozik A."/>
            <person name="Arikit S."/>
            <person name="Song C."/>
            <person name="Xia L."/>
            <person name="Froenicke L."/>
            <person name="Lavelle D.O."/>
            <person name="Truco M.J."/>
            <person name="Xia R."/>
            <person name="Zhu S."/>
            <person name="Xu C."/>
            <person name="Xu H."/>
            <person name="Xu X."/>
            <person name="Cox K."/>
            <person name="Korf I."/>
            <person name="Meyers B.C."/>
            <person name="Michelmore R.W."/>
        </authorList>
    </citation>
    <scope>NUCLEOTIDE SEQUENCE [LARGE SCALE GENOMIC DNA]</scope>
    <source>
        <strain evidence="2">cv. Salinas</strain>
        <tissue evidence="1">Seedlings</tissue>
    </source>
</reference>
<name>A0A9R1VTA0_LACSA</name>
<dbReference type="Proteomes" id="UP000235145">
    <property type="component" value="Unassembled WGS sequence"/>
</dbReference>
<dbReference type="EMBL" id="NBSK02000004">
    <property type="protein sequence ID" value="KAJ0210176.1"/>
    <property type="molecule type" value="Genomic_DNA"/>
</dbReference>
<dbReference type="PANTHER" id="PTHR46667:SF6">
    <property type="entry name" value="OS01G0185100 PROTEIN"/>
    <property type="match status" value="1"/>
</dbReference>
<evidence type="ECO:0000313" key="2">
    <source>
        <dbReference type="Proteomes" id="UP000235145"/>
    </source>
</evidence>
<dbReference type="AlphaFoldDB" id="A0A9R1VTA0"/>
<protein>
    <submittedName>
        <fullName evidence="1">Uncharacterized protein</fullName>
    </submittedName>
</protein>
<accession>A0A9R1VTA0</accession>
<sequence>MMQQIVKQVTDVGADVSQIGYDLDSQNKMISGLNGKIMTLEEKQDMTNLGVLYLCNMADGNKLSGTAHKQFKLAGKSFDGHLSYGGILSHVVEFCLLMNLPMSYLG</sequence>
<evidence type="ECO:0000313" key="1">
    <source>
        <dbReference type="EMBL" id="KAJ0210176.1"/>
    </source>
</evidence>
<dbReference type="PANTHER" id="PTHR46667">
    <property type="entry name" value="OS05G0182700 PROTEIN"/>
    <property type="match status" value="1"/>
</dbReference>